<keyword evidence="1" id="KW-0732">Signal</keyword>
<dbReference type="RefSeq" id="WP_096381311.1">
    <property type="nucleotide sequence ID" value="NZ_AP014940.1"/>
</dbReference>
<dbReference type="GeneID" id="83066197"/>
<reference evidence="2 3" key="1">
    <citation type="journal article" date="2017" name="DNA Res.">
        <title>Complete genome sequence and expression profile of the commercial lytic enzyme producer Lysobacter enzymogenes M497-1.</title>
        <authorList>
            <person name="Takami H."/>
            <person name="Toyoda A."/>
            <person name="Uchiyama I."/>
            <person name="Itoh T."/>
            <person name="Takaki Y."/>
            <person name="Arai W."/>
            <person name="Nishi S."/>
            <person name="Kawai M."/>
            <person name="Shinya K."/>
            <person name="Ikeda H."/>
        </authorList>
    </citation>
    <scope>NUCLEOTIDE SEQUENCE [LARGE SCALE GENOMIC DNA]</scope>
    <source>
        <strain evidence="2 3">M497-1</strain>
    </source>
</reference>
<dbReference type="KEGG" id="lem:LEN_4409"/>
<evidence type="ECO:0000313" key="3">
    <source>
        <dbReference type="Proteomes" id="UP000218824"/>
    </source>
</evidence>
<feature type="chain" id="PRO_5043941908" evidence="1">
    <location>
        <begin position="22"/>
        <end position="228"/>
    </location>
</feature>
<gene>
    <name evidence="2" type="ORF">LEN_4409</name>
</gene>
<dbReference type="EMBL" id="AP014940">
    <property type="protein sequence ID" value="BAV99896.1"/>
    <property type="molecule type" value="Genomic_DNA"/>
</dbReference>
<dbReference type="AlphaFoldDB" id="A0AAU9BA34"/>
<name>A0AAU9BA34_LYSEN</name>
<protein>
    <submittedName>
        <fullName evidence="2">Uncharacterized protein</fullName>
    </submittedName>
</protein>
<accession>A0AAU9BA34</accession>
<evidence type="ECO:0000256" key="1">
    <source>
        <dbReference type="SAM" id="SignalP"/>
    </source>
</evidence>
<proteinExistence type="predicted"/>
<evidence type="ECO:0000313" key="2">
    <source>
        <dbReference type="EMBL" id="BAV99896.1"/>
    </source>
</evidence>
<dbReference type="Proteomes" id="UP000218824">
    <property type="component" value="Chromosome"/>
</dbReference>
<feature type="signal peptide" evidence="1">
    <location>
        <begin position="1"/>
        <end position="21"/>
    </location>
</feature>
<sequence length="228" mass="24533">MNHRIALLALGLSLVSLPGFGQGLVSSEPYSDNPMHGVGVAHNAYAGCIAANRDAGGSYAQLLAYRCGAPTDGKPEEFVRTYDELAKKTQSDPRLSMAENLRGHRASFGEEQFSYFEDMDRILAEARNADEADEGLKKLEAQAVKDLGRKENDLAVLGAISTARHSLELWTKDYPLEPTASGRAFPWLHVIVADAVGYVTGTVACGGIKLCGYINAAIQSVNAAFNRK</sequence>
<organism evidence="2 3">
    <name type="scientific">Lysobacter enzymogenes</name>
    <dbReference type="NCBI Taxonomy" id="69"/>
    <lineage>
        <taxon>Bacteria</taxon>
        <taxon>Pseudomonadati</taxon>
        <taxon>Pseudomonadota</taxon>
        <taxon>Gammaproteobacteria</taxon>
        <taxon>Lysobacterales</taxon>
        <taxon>Lysobacteraceae</taxon>
        <taxon>Lysobacter</taxon>
    </lineage>
</organism>